<evidence type="ECO:0008006" key="4">
    <source>
        <dbReference type="Google" id="ProtNLM"/>
    </source>
</evidence>
<organism evidence="2 3">
    <name type="scientific">Cryptosporangium japonicum</name>
    <dbReference type="NCBI Taxonomy" id="80872"/>
    <lineage>
        <taxon>Bacteria</taxon>
        <taxon>Bacillati</taxon>
        <taxon>Actinomycetota</taxon>
        <taxon>Actinomycetes</taxon>
        <taxon>Cryptosporangiales</taxon>
        <taxon>Cryptosporangiaceae</taxon>
        <taxon>Cryptosporangium</taxon>
    </lineage>
</organism>
<evidence type="ECO:0000256" key="1">
    <source>
        <dbReference type="SAM" id="Phobius"/>
    </source>
</evidence>
<keyword evidence="1" id="KW-0472">Membrane</keyword>
<keyword evidence="1" id="KW-1133">Transmembrane helix</keyword>
<evidence type="ECO:0000313" key="2">
    <source>
        <dbReference type="EMBL" id="GAA0231244.1"/>
    </source>
</evidence>
<accession>A0ABN0TVF1</accession>
<dbReference type="InterPro" id="IPR007047">
    <property type="entry name" value="Flp_Fap"/>
</dbReference>
<feature type="transmembrane region" description="Helical" evidence="1">
    <location>
        <begin position="30"/>
        <end position="50"/>
    </location>
</feature>
<proteinExistence type="predicted"/>
<gene>
    <name evidence="2" type="ORF">GCM10009539_15840</name>
</gene>
<evidence type="ECO:0000313" key="3">
    <source>
        <dbReference type="Proteomes" id="UP001500967"/>
    </source>
</evidence>
<dbReference type="RefSeq" id="WP_035858460.1">
    <property type="nucleotide sequence ID" value="NZ_BAAAGX010000006.1"/>
</dbReference>
<protein>
    <recommendedName>
        <fullName evidence="4">Flp family type IVb pilin</fullName>
    </recommendedName>
</protein>
<keyword evidence="1" id="KW-0812">Transmembrane</keyword>
<dbReference type="Pfam" id="PF04964">
    <property type="entry name" value="Flp_Fap"/>
    <property type="match status" value="1"/>
</dbReference>
<sequence>MFLYAYTAIAERAVALKDRANDRGATAVEYGLLAALIAAVIVATVVTLGGKINTAFNTISSKLP</sequence>
<comment type="caution">
    <text evidence="2">The sequence shown here is derived from an EMBL/GenBank/DDBJ whole genome shotgun (WGS) entry which is preliminary data.</text>
</comment>
<dbReference type="Proteomes" id="UP001500967">
    <property type="component" value="Unassembled WGS sequence"/>
</dbReference>
<keyword evidence="3" id="KW-1185">Reference proteome</keyword>
<reference evidence="2 3" key="1">
    <citation type="journal article" date="2019" name="Int. J. Syst. Evol. Microbiol.">
        <title>The Global Catalogue of Microorganisms (GCM) 10K type strain sequencing project: providing services to taxonomists for standard genome sequencing and annotation.</title>
        <authorList>
            <consortium name="The Broad Institute Genomics Platform"/>
            <consortium name="The Broad Institute Genome Sequencing Center for Infectious Disease"/>
            <person name="Wu L."/>
            <person name="Ma J."/>
        </authorList>
    </citation>
    <scope>NUCLEOTIDE SEQUENCE [LARGE SCALE GENOMIC DNA]</scope>
    <source>
        <strain evidence="2 3">JCM 10425</strain>
    </source>
</reference>
<dbReference type="EMBL" id="BAAAGX010000006">
    <property type="protein sequence ID" value="GAA0231244.1"/>
    <property type="molecule type" value="Genomic_DNA"/>
</dbReference>
<name>A0ABN0TVF1_9ACTN</name>